<comment type="caution">
    <text evidence="6">The sequence shown here is derived from an EMBL/GenBank/DDBJ whole genome shotgun (WGS) entry which is preliminary data.</text>
</comment>
<dbReference type="Proteomes" id="UP000789524">
    <property type="component" value="Unassembled WGS sequence"/>
</dbReference>
<keyword evidence="2" id="KW-0719">Serine esterase</keyword>
<dbReference type="EMBL" id="CAKASE010000054">
    <property type="protein sequence ID" value="CAG9565788.1"/>
    <property type="molecule type" value="Genomic_DNA"/>
</dbReference>
<sequence>MSGTAIANFYTPSPVYAQLVANMFLTNVGINSTDPEQVHQQLVDLPIERIMEANKQIQNYFGLTVFTPVVESVFPGVTAVVEHDPEVLMSKGCGNHIPLIIGFTSSECELFRRSFQNINILGRIKDNPFILVPIKLLYGLPPQNASQALKKIRERYFIGEPTMDEYVRYASDVYHIQPAIKVASTRRMLGGAPAYLYEFSYHPDFSVTGQVTGLNYKGAEHIDDLTFLFRAKAFEGSNGFSPLSQSDQSMVHRMTTIVKNFMEDRDPWHPVSNSPELECQVIDRPEVYQSRGLTKQLKEMVEFFDSL</sequence>
<evidence type="ECO:0000259" key="5">
    <source>
        <dbReference type="Pfam" id="PF00135"/>
    </source>
</evidence>
<keyword evidence="4" id="KW-0325">Glycoprotein</keyword>
<proteinExistence type="inferred from homology"/>
<evidence type="ECO:0000256" key="3">
    <source>
        <dbReference type="ARBA" id="ARBA00022801"/>
    </source>
</evidence>
<evidence type="ECO:0000256" key="2">
    <source>
        <dbReference type="ARBA" id="ARBA00022487"/>
    </source>
</evidence>
<dbReference type="InterPro" id="IPR002018">
    <property type="entry name" value="CarbesteraseB"/>
</dbReference>
<protein>
    <submittedName>
        <fullName evidence="6">(African queen) hypothetical protein</fullName>
    </submittedName>
</protein>
<evidence type="ECO:0000313" key="7">
    <source>
        <dbReference type="Proteomes" id="UP000789524"/>
    </source>
</evidence>
<reference evidence="6" key="1">
    <citation type="submission" date="2021-09" db="EMBL/GenBank/DDBJ databases">
        <authorList>
            <person name="Martin H S."/>
        </authorList>
    </citation>
    <scope>NUCLEOTIDE SEQUENCE</scope>
</reference>
<name>A0A8J2QP73_9NEOP</name>
<keyword evidence="7" id="KW-1185">Reference proteome</keyword>
<dbReference type="Gene3D" id="3.40.50.1820">
    <property type="entry name" value="alpha/beta hydrolase"/>
    <property type="match status" value="1"/>
</dbReference>
<dbReference type="PANTHER" id="PTHR43142">
    <property type="entry name" value="CARBOXYLIC ESTER HYDROLASE"/>
    <property type="match status" value="1"/>
</dbReference>
<accession>A0A8J2QP73</accession>
<feature type="domain" description="Carboxylesterase type B" evidence="5">
    <location>
        <begin position="1"/>
        <end position="269"/>
    </location>
</feature>
<dbReference type="InterPro" id="IPR029058">
    <property type="entry name" value="AB_hydrolase_fold"/>
</dbReference>
<keyword evidence="3" id="KW-0378">Hydrolase</keyword>
<evidence type="ECO:0000313" key="6">
    <source>
        <dbReference type="EMBL" id="CAG9565788.1"/>
    </source>
</evidence>
<dbReference type="AlphaFoldDB" id="A0A8J2QP73"/>
<dbReference type="OrthoDB" id="19653at2759"/>
<dbReference type="PANTHER" id="PTHR43142:SF1">
    <property type="entry name" value="CARBOXYLIC ESTER HYDROLASE"/>
    <property type="match status" value="1"/>
</dbReference>
<comment type="similarity">
    <text evidence="1">Belongs to the type-B carboxylesterase/lipase family.</text>
</comment>
<evidence type="ECO:0000256" key="4">
    <source>
        <dbReference type="ARBA" id="ARBA00023180"/>
    </source>
</evidence>
<organism evidence="6 7">
    <name type="scientific">Danaus chrysippus</name>
    <name type="common">African queen</name>
    <dbReference type="NCBI Taxonomy" id="151541"/>
    <lineage>
        <taxon>Eukaryota</taxon>
        <taxon>Metazoa</taxon>
        <taxon>Ecdysozoa</taxon>
        <taxon>Arthropoda</taxon>
        <taxon>Hexapoda</taxon>
        <taxon>Insecta</taxon>
        <taxon>Pterygota</taxon>
        <taxon>Neoptera</taxon>
        <taxon>Endopterygota</taxon>
        <taxon>Lepidoptera</taxon>
        <taxon>Glossata</taxon>
        <taxon>Ditrysia</taxon>
        <taxon>Papilionoidea</taxon>
        <taxon>Nymphalidae</taxon>
        <taxon>Danainae</taxon>
        <taxon>Danaini</taxon>
        <taxon>Danaina</taxon>
        <taxon>Danaus</taxon>
        <taxon>Anosia</taxon>
    </lineage>
</organism>
<dbReference type="GO" id="GO:0052689">
    <property type="term" value="F:carboxylic ester hydrolase activity"/>
    <property type="evidence" value="ECO:0007669"/>
    <property type="project" value="UniProtKB-KW"/>
</dbReference>
<dbReference type="Pfam" id="PF00135">
    <property type="entry name" value="COesterase"/>
    <property type="match status" value="1"/>
</dbReference>
<evidence type="ECO:0000256" key="1">
    <source>
        <dbReference type="ARBA" id="ARBA00005964"/>
    </source>
</evidence>
<dbReference type="SUPFAM" id="SSF53474">
    <property type="entry name" value="alpha/beta-Hydrolases"/>
    <property type="match status" value="1"/>
</dbReference>
<gene>
    <name evidence="6" type="ORF">DCHRY22_LOCUS6559</name>
</gene>